<feature type="compositionally biased region" description="Polar residues" evidence="1">
    <location>
        <begin position="374"/>
        <end position="384"/>
    </location>
</feature>
<dbReference type="AlphaFoldDB" id="A0AAE0X7X2"/>
<feature type="compositionally biased region" description="Basic and acidic residues" evidence="1">
    <location>
        <begin position="106"/>
        <end position="115"/>
    </location>
</feature>
<feature type="region of interest" description="Disordered" evidence="1">
    <location>
        <begin position="206"/>
        <end position="299"/>
    </location>
</feature>
<keyword evidence="3" id="KW-1185">Reference proteome</keyword>
<feature type="region of interest" description="Disordered" evidence="1">
    <location>
        <begin position="473"/>
        <end position="530"/>
    </location>
</feature>
<feature type="region of interest" description="Disordered" evidence="1">
    <location>
        <begin position="141"/>
        <end position="168"/>
    </location>
</feature>
<comment type="caution">
    <text evidence="2">The sequence shown here is derived from an EMBL/GenBank/DDBJ whole genome shotgun (WGS) entry which is preliminary data.</text>
</comment>
<reference evidence="2" key="2">
    <citation type="submission" date="2023-06" db="EMBL/GenBank/DDBJ databases">
        <authorList>
            <consortium name="Lawrence Berkeley National Laboratory"/>
            <person name="Haridas S."/>
            <person name="Hensen N."/>
            <person name="Bonometti L."/>
            <person name="Westerberg I."/>
            <person name="Brannstrom I.O."/>
            <person name="Guillou S."/>
            <person name="Cros-Aarteil S."/>
            <person name="Calhoun S."/>
            <person name="Kuo A."/>
            <person name="Mondo S."/>
            <person name="Pangilinan J."/>
            <person name="Riley R."/>
            <person name="Labutti K."/>
            <person name="Andreopoulos B."/>
            <person name="Lipzen A."/>
            <person name="Chen C."/>
            <person name="Yanf M."/>
            <person name="Daum C."/>
            <person name="Ng V."/>
            <person name="Clum A."/>
            <person name="Steindorff A."/>
            <person name="Ohm R."/>
            <person name="Martin F."/>
            <person name="Silar P."/>
            <person name="Natvig D."/>
            <person name="Lalanne C."/>
            <person name="Gautier V."/>
            <person name="Ament-Velasquez S.L."/>
            <person name="Kruys A."/>
            <person name="Hutchinson M.I."/>
            <person name="Powell A.J."/>
            <person name="Barry K."/>
            <person name="Miller A.N."/>
            <person name="Grigoriev I.V."/>
            <person name="Debuchy R."/>
            <person name="Gladieux P."/>
            <person name="Thoren M.H."/>
            <person name="Johannesson H."/>
        </authorList>
    </citation>
    <scope>NUCLEOTIDE SEQUENCE</scope>
    <source>
        <strain evidence="2">CBS 314.62</strain>
    </source>
</reference>
<feature type="compositionally biased region" description="Low complexity" evidence="1">
    <location>
        <begin position="142"/>
        <end position="154"/>
    </location>
</feature>
<sequence length="530" mass="57047">MGGARTVAHQPAVVWDNIGLLDEMFGGGGTSVKPPSTMSTAVYEQTPLGVDQARQHSNSVVSMTPPPPYSRNRSSSTLSSSFQSLNVSRPSPLSRYITMSGPDIDADSRGHERARSGTNTTFDPDGASLLFSDLKPFVPLHQAMSPPQQQPSAPLTRRSIPPPPHLARSYQDLQSGLVENQVPTDTQPAEPKTLSTIPQNLIFQRDGVKYPSPPSQNFAVPVKPSNPDQSAASYRPWLQAGTPERNSELNGASSDPLVGGPNAPMANDSSNATTLSQPHHSSNTSPQPQPQPQIQQQMPTRELPASFRDRMHRMPPDEPLYRDQTREAQSNPMPTALAPVREPGQSNLQHISLLPHHPTFSPLLATHLGSFDVTTDSAPQSRQASFELRSRVPPPPHRQKQSRPPAPRPGQEDFAQTLPINKTIEPTHQDIDAQAADTSAGAMIPSWSQAGSGPQAIDPYFMTQGSVRYIGPSSVAKSREPDPPPELSSVKFAPDPSELGGISVAMSPGGEPRELSVTGEVRVPSRAELA</sequence>
<feature type="region of interest" description="Disordered" evidence="1">
    <location>
        <begin position="48"/>
        <end position="127"/>
    </location>
</feature>
<gene>
    <name evidence="2" type="ORF">B0T22DRAFT_457933</name>
</gene>
<feature type="compositionally biased region" description="Polar residues" evidence="1">
    <location>
        <begin position="267"/>
        <end position="285"/>
    </location>
</feature>
<feature type="region of interest" description="Disordered" evidence="1">
    <location>
        <begin position="374"/>
        <end position="413"/>
    </location>
</feature>
<name>A0AAE0X7X2_9PEZI</name>
<dbReference type="Proteomes" id="UP001270362">
    <property type="component" value="Unassembled WGS sequence"/>
</dbReference>
<reference evidence="2" key="1">
    <citation type="journal article" date="2023" name="Mol. Phylogenet. Evol.">
        <title>Genome-scale phylogeny and comparative genomics of the fungal order Sordariales.</title>
        <authorList>
            <person name="Hensen N."/>
            <person name="Bonometti L."/>
            <person name="Westerberg I."/>
            <person name="Brannstrom I.O."/>
            <person name="Guillou S."/>
            <person name="Cros-Aarteil S."/>
            <person name="Calhoun S."/>
            <person name="Haridas S."/>
            <person name="Kuo A."/>
            <person name="Mondo S."/>
            <person name="Pangilinan J."/>
            <person name="Riley R."/>
            <person name="LaButti K."/>
            <person name="Andreopoulos B."/>
            <person name="Lipzen A."/>
            <person name="Chen C."/>
            <person name="Yan M."/>
            <person name="Daum C."/>
            <person name="Ng V."/>
            <person name="Clum A."/>
            <person name="Steindorff A."/>
            <person name="Ohm R.A."/>
            <person name="Martin F."/>
            <person name="Silar P."/>
            <person name="Natvig D.O."/>
            <person name="Lalanne C."/>
            <person name="Gautier V."/>
            <person name="Ament-Velasquez S.L."/>
            <person name="Kruys A."/>
            <person name="Hutchinson M.I."/>
            <person name="Powell A.J."/>
            <person name="Barry K."/>
            <person name="Miller A.N."/>
            <person name="Grigoriev I.V."/>
            <person name="Debuchy R."/>
            <person name="Gladieux P."/>
            <person name="Hiltunen Thoren M."/>
            <person name="Johannesson H."/>
        </authorList>
    </citation>
    <scope>NUCLEOTIDE SEQUENCE</scope>
    <source>
        <strain evidence="2">CBS 314.62</strain>
    </source>
</reference>
<protein>
    <submittedName>
        <fullName evidence="2">Uncharacterized protein</fullName>
    </submittedName>
</protein>
<evidence type="ECO:0000256" key="1">
    <source>
        <dbReference type="SAM" id="MobiDB-lite"/>
    </source>
</evidence>
<accession>A0AAE0X7X2</accession>
<feature type="compositionally biased region" description="Low complexity" evidence="1">
    <location>
        <begin position="70"/>
        <end position="89"/>
    </location>
</feature>
<organism evidence="2 3">
    <name type="scientific">Podospora appendiculata</name>
    <dbReference type="NCBI Taxonomy" id="314037"/>
    <lineage>
        <taxon>Eukaryota</taxon>
        <taxon>Fungi</taxon>
        <taxon>Dikarya</taxon>
        <taxon>Ascomycota</taxon>
        <taxon>Pezizomycotina</taxon>
        <taxon>Sordariomycetes</taxon>
        <taxon>Sordariomycetidae</taxon>
        <taxon>Sordariales</taxon>
        <taxon>Podosporaceae</taxon>
        <taxon>Podospora</taxon>
    </lineage>
</organism>
<evidence type="ECO:0000313" key="3">
    <source>
        <dbReference type="Proteomes" id="UP001270362"/>
    </source>
</evidence>
<evidence type="ECO:0000313" key="2">
    <source>
        <dbReference type="EMBL" id="KAK3687748.1"/>
    </source>
</evidence>
<proteinExistence type="predicted"/>
<dbReference type="EMBL" id="JAULSO010000002">
    <property type="protein sequence ID" value="KAK3687748.1"/>
    <property type="molecule type" value="Genomic_DNA"/>
</dbReference>